<protein>
    <submittedName>
        <fullName evidence="2">Uncharacterized protein</fullName>
    </submittedName>
</protein>
<evidence type="ECO:0000313" key="2">
    <source>
        <dbReference type="EMBL" id="PWW74256.1"/>
    </source>
</evidence>
<dbReference type="OrthoDB" id="5387141at2759"/>
<feature type="compositionally biased region" description="Low complexity" evidence="1">
    <location>
        <begin position="417"/>
        <end position="431"/>
    </location>
</feature>
<sequence length="616" mass="67408">MGYGGTSGAIDKIEDPAGYRFVCGWCAIRVCVGCRDELRFQDNRLMDLLRVLREREGRDGPRVPNAPLELGIGMQPRAPGVEGAVLPVDSPAPAQAIRAEELSNLSPGFSGGSTPMSRPSIGSSKSKTGGPRRRLAKFEEYDGAPCWPPPTRGKSYPILDERAELTNIEEYPRQRISPHPPVKPPGVNPQRGPRQHLPDRLQWKQRGPTPQPRGPFIPQRRSPELDLPEPRQESGGESEAPVEPTDGRQTHQQAELPHQAQPPRQSSPLLQVSPPREPLPPRQPSPPQREATPRSTLGVIERQGVPLALPPKSPKRKESPPISAPKVSMIDASGTSRVDGPEVSQSKVIQPEVKDPEAKQTETKQPEVSWAQIEKPEVKSPEAKQQPTPRSGRPQVGKEQERRAESPLPSPGPQRGSTPRPSKSPRSTPSPRLAPTQAIEMGEKPEGSSYMGCSMPQQIKKLPEPEVLKPEPVPKPMPKPNESALAAKQEKSVQSPTKQEKALPEPPKTVKSMIGDFAVLKPGTPPEERPVYPTKPEPNIDLSYYNLMPTTTCEKYKLPDDMQLPEIDFGGALDTMAMTDGTPGRPTRAHEKPPAAPTRPGGEEKEGKKHIGEHKI</sequence>
<dbReference type="Proteomes" id="UP000246991">
    <property type="component" value="Unassembled WGS sequence"/>
</dbReference>
<feature type="compositionally biased region" description="Basic and acidic residues" evidence="1">
    <location>
        <begin position="396"/>
        <end position="405"/>
    </location>
</feature>
<organism evidence="2 3">
    <name type="scientific">Tuber magnatum</name>
    <name type="common">white Piedmont truffle</name>
    <dbReference type="NCBI Taxonomy" id="42249"/>
    <lineage>
        <taxon>Eukaryota</taxon>
        <taxon>Fungi</taxon>
        <taxon>Dikarya</taxon>
        <taxon>Ascomycota</taxon>
        <taxon>Pezizomycotina</taxon>
        <taxon>Pezizomycetes</taxon>
        <taxon>Pezizales</taxon>
        <taxon>Tuberaceae</taxon>
        <taxon>Tuber</taxon>
    </lineage>
</organism>
<dbReference type="EMBL" id="PYWC01000063">
    <property type="protein sequence ID" value="PWW74256.1"/>
    <property type="molecule type" value="Genomic_DNA"/>
</dbReference>
<dbReference type="AlphaFoldDB" id="A0A317SLA0"/>
<feature type="compositionally biased region" description="Basic and acidic residues" evidence="1">
    <location>
        <begin position="352"/>
        <end position="365"/>
    </location>
</feature>
<proteinExistence type="predicted"/>
<comment type="caution">
    <text evidence="2">The sequence shown here is derived from an EMBL/GenBank/DDBJ whole genome shotgun (WGS) entry which is preliminary data.</text>
</comment>
<feature type="compositionally biased region" description="Pro residues" evidence="1">
    <location>
        <begin position="178"/>
        <end position="187"/>
    </location>
</feature>
<feature type="compositionally biased region" description="Basic and acidic residues" evidence="1">
    <location>
        <begin position="601"/>
        <end position="616"/>
    </location>
</feature>
<feature type="compositionally biased region" description="Basic and acidic residues" evidence="1">
    <location>
        <begin position="221"/>
        <end position="234"/>
    </location>
</feature>
<accession>A0A317SLA0</accession>
<evidence type="ECO:0000256" key="1">
    <source>
        <dbReference type="SAM" id="MobiDB-lite"/>
    </source>
</evidence>
<reference evidence="2 3" key="1">
    <citation type="submission" date="2018-03" db="EMBL/GenBank/DDBJ databases">
        <title>Genomes of Pezizomycetes fungi and the evolution of truffles.</title>
        <authorList>
            <person name="Murat C."/>
            <person name="Payen T."/>
            <person name="Noel B."/>
            <person name="Kuo A."/>
            <person name="Martin F.M."/>
        </authorList>
    </citation>
    <scope>NUCLEOTIDE SEQUENCE [LARGE SCALE GENOMIC DNA]</scope>
    <source>
        <strain evidence="2">091103-1</strain>
    </source>
</reference>
<feature type="region of interest" description="Disordered" evidence="1">
    <location>
        <begin position="103"/>
        <end position="133"/>
    </location>
</feature>
<keyword evidence="3" id="KW-1185">Reference proteome</keyword>
<evidence type="ECO:0000313" key="3">
    <source>
        <dbReference type="Proteomes" id="UP000246991"/>
    </source>
</evidence>
<feature type="compositionally biased region" description="Polar residues" evidence="1">
    <location>
        <begin position="103"/>
        <end position="127"/>
    </location>
</feature>
<name>A0A317SLA0_9PEZI</name>
<feature type="compositionally biased region" description="Pro residues" evidence="1">
    <location>
        <begin position="275"/>
        <end position="287"/>
    </location>
</feature>
<feature type="region of interest" description="Disordered" evidence="1">
    <location>
        <begin position="573"/>
        <end position="616"/>
    </location>
</feature>
<feature type="region of interest" description="Disordered" evidence="1">
    <location>
        <begin position="169"/>
        <end position="543"/>
    </location>
</feature>
<gene>
    <name evidence="2" type="ORF">C7212DRAFT_353407</name>
</gene>